<dbReference type="HAMAP" id="MF_01815">
    <property type="entry name" value="FabH"/>
    <property type="match status" value="1"/>
</dbReference>
<dbReference type="InterPro" id="IPR004655">
    <property type="entry name" value="FabH"/>
</dbReference>
<evidence type="ECO:0000256" key="1">
    <source>
        <dbReference type="ARBA" id="ARBA00008642"/>
    </source>
</evidence>
<comment type="caution">
    <text evidence="12">The sequence shown here is derived from an EMBL/GenBank/DDBJ whole genome shotgun (WGS) entry which is preliminary data.</text>
</comment>
<dbReference type="EMBL" id="BMML01000033">
    <property type="protein sequence ID" value="GGN41015.1"/>
    <property type="molecule type" value="Genomic_DNA"/>
</dbReference>
<dbReference type="Pfam" id="PF08541">
    <property type="entry name" value="ACP_syn_III_C"/>
    <property type="match status" value="1"/>
</dbReference>
<accession>A0A917XML9</accession>
<comment type="similarity">
    <text evidence="1 9">Belongs to the thiolase-like superfamily. FabH family.</text>
</comment>
<dbReference type="PANTHER" id="PTHR34069">
    <property type="entry name" value="3-OXOACYL-[ACYL-CARRIER-PROTEIN] SYNTHASE 3"/>
    <property type="match status" value="1"/>
</dbReference>
<dbReference type="GO" id="GO:0033818">
    <property type="term" value="F:beta-ketoacyl-acyl-carrier-protein synthase III activity"/>
    <property type="evidence" value="ECO:0007669"/>
    <property type="project" value="UniProtKB-UniRule"/>
</dbReference>
<dbReference type="GO" id="GO:0005737">
    <property type="term" value="C:cytoplasm"/>
    <property type="evidence" value="ECO:0007669"/>
    <property type="project" value="UniProtKB-SubCell"/>
</dbReference>
<feature type="active site" evidence="9">
    <location>
        <position position="117"/>
    </location>
</feature>
<comment type="subunit">
    <text evidence="9">Homodimer.</text>
</comment>
<comment type="catalytic activity">
    <reaction evidence="9">
        <text>malonyl-[ACP] + acetyl-CoA + H(+) = 3-oxobutanoyl-[ACP] + CO2 + CoA</text>
        <dbReference type="Rhea" id="RHEA:12080"/>
        <dbReference type="Rhea" id="RHEA-COMP:9623"/>
        <dbReference type="Rhea" id="RHEA-COMP:9625"/>
        <dbReference type="ChEBI" id="CHEBI:15378"/>
        <dbReference type="ChEBI" id="CHEBI:16526"/>
        <dbReference type="ChEBI" id="CHEBI:57287"/>
        <dbReference type="ChEBI" id="CHEBI:57288"/>
        <dbReference type="ChEBI" id="CHEBI:78449"/>
        <dbReference type="ChEBI" id="CHEBI:78450"/>
        <dbReference type="EC" id="2.3.1.180"/>
    </reaction>
</comment>
<keyword evidence="9" id="KW-0511">Multifunctional enzyme</keyword>
<comment type="function">
    <text evidence="9">Catalyzes the condensation reaction of fatty acid synthesis by the addition to an acyl acceptor of two carbons from malonyl-ACP. Catalyzes the first condensation reaction which initiates fatty acid synthesis and may therefore play a role in governing the total rate of fatty acid production. Possesses both acetoacetyl-ACP synthase and acetyl transacylase activities. Its substrate specificity determines the biosynthesis of branched-chain and/or straight-chain of fatty acids.</text>
</comment>
<comment type="pathway">
    <text evidence="9">Lipid metabolism; fatty acid biosynthesis.</text>
</comment>
<dbReference type="InterPro" id="IPR013747">
    <property type="entry name" value="ACP_syn_III_C"/>
</dbReference>
<dbReference type="RefSeq" id="WP_189268651.1">
    <property type="nucleotide sequence ID" value="NZ_BMML01000033.1"/>
</dbReference>
<evidence type="ECO:0000256" key="2">
    <source>
        <dbReference type="ARBA" id="ARBA00022490"/>
    </source>
</evidence>
<keyword evidence="6 9" id="KW-0443">Lipid metabolism</keyword>
<dbReference type="PANTHER" id="PTHR34069:SF2">
    <property type="entry name" value="BETA-KETOACYL-[ACYL-CARRIER-PROTEIN] SYNTHASE III"/>
    <property type="match status" value="1"/>
</dbReference>
<evidence type="ECO:0000256" key="3">
    <source>
        <dbReference type="ARBA" id="ARBA00022516"/>
    </source>
</evidence>
<evidence type="ECO:0000259" key="10">
    <source>
        <dbReference type="Pfam" id="PF08541"/>
    </source>
</evidence>
<evidence type="ECO:0000256" key="5">
    <source>
        <dbReference type="ARBA" id="ARBA00022832"/>
    </source>
</evidence>
<organism evidence="12 13">
    <name type="scientific">Streptomyces fuscichromogenes</name>
    <dbReference type="NCBI Taxonomy" id="1324013"/>
    <lineage>
        <taxon>Bacteria</taxon>
        <taxon>Bacillati</taxon>
        <taxon>Actinomycetota</taxon>
        <taxon>Actinomycetes</taxon>
        <taxon>Kitasatosporales</taxon>
        <taxon>Streptomycetaceae</taxon>
        <taxon>Streptomyces</taxon>
    </lineage>
</organism>
<comment type="subcellular location">
    <subcellularLocation>
        <location evidence="9">Cytoplasm</location>
    </subcellularLocation>
</comment>
<dbReference type="GO" id="GO:0006633">
    <property type="term" value="P:fatty acid biosynthetic process"/>
    <property type="evidence" value="ECO:0007669"/>
    <property type="project" value="UniProtKB-UniRule"/>
</dbReference>
<keyword evidence="2 9" id="KW-0963">Cytoplasm</keyword>
<keyword evidence="5 9" id="KW-0276">Fatty acid metabolism</keyword>
<keyword evidence="8 9" id="KW-0012">Acyltransferase</keyword>
<protein>
    <recommendedName>
        <fullName evidence="9">Beta-ketoacyl-[acyl-carrier-protein] synthase III</fullName>
        <shortName evidence="9">Beta-ketoacyl-ACP synthase III</shortName>
        <shortName evidence="9">KAS III</shortName>
        <ecNumber evidence="9">2.3.1.180</ecNumber>
    </recommendedName>
    <alternativeName>
        <fullName evidence="9">3-oxoacyl-[acyl-carrier-protein] synthase 3</fullName>
    </alternativeName>
    <alternativeName>
        <fullName evidence="9">3-oxoacyl-[acyl-carrier-protein] synthase III</fullName>
    </alternativeName>
</protein>
<sequence>MTTPQASQAAVLCGLGAVLPPRVVRNDELCAGLDTTDEWIRSRTGIRERRIAAAEVSTADLAVAAAARALESTGSTDVDAVVLATTTPDHLMPATAPSVAALLGLTGTAAFDVAAVCTGFVYALATAAGLITTRTARTVLVVGADRMSQLPAADDRTTRPLFADGAGAVVLRSGTATEPGALGPMVLGSDGAHRDLLVVPHGGHMQMQGPDLFRHAVDRMSAVTRQAVQLARWRLADVDRIVPHQANARITAAVGRHLAIDADRRVQNIEYVGNTGAASIPLALAQASADGTLQRGHRVCLTAFGAGLTWGATTLTWPDLKPAAHPAHDTPMERT</sequence>
<feature type="region of interest" description="ACP-binding" evidence="9">
    <location>
        <begin position="245"/>
        <end position="249"/>
    </location>
</feature>
<dbReference type="NCBIfam" id="NF006829">
    <property type="entry name" value="PRK09352.1"/>
    <property type="match status" value="1"/>
</dbReference>
<feature type="active site" evidence="9">
    <location>
        <position position="244"/>
    </location>
</feature>
<dbReference type="Proteomes" id="UP000653411">
    <property type="component" value="Unassembled WGS sequence"/>
</dbReference>
<keyword evidence="7 9" id="KW-0275">Fatty acid biosynthesis</keyword>
<reference evidence="12" key="1">
    <citation type="journal article" date="2014" name="Int. J. Syst. Evol. Microbiol.">
        <title>Complete genome sequence of Corynebacterium casei LMG S-19264T (=DSM 44701T), isolated from a smear-ripened cheese.</title>
        <authorList>
            <consortium name="US DOE Joint Genome Institute (JGI-PGF)"/>
            <person name="Walter F."/>
            <person name="Albersmeier A."/>
            <person name="Kalinowski J."/>
            <person name="Ruckert C."/>
        </authorList>
    </citation>
    <scope>NUCLEOTIDE SEQUENCE</scope>
    <source>
        <strain evidence="12">CGMCC 4.7110</strain>
    </source>
</reference>
<dbReference type="EC" id="2.3.1.180" evidence="9"/>
<comment type="domain">
    <text evidence="9">The last Arg residue of the ACP-binding site is essential for the weak association between ACP/AcpP and FabH.</text>
</comment>
<feature type="domain" description="Beta-ketoacyl-[acyl-carrier-protein] synthase III C-terminal" evidence="10">
    <location>
        <begin position="231"/>
        <end position="317"/>
    </location>
</feature>
<evidence type="ECO:0000256" key="8">
    <source>
        <dbReference type="ARBA" id="ARBA00023315"/>
    </source>
</evidence>
<dbReference type="NCBIfam" id="TIGR00747">
    <property type="entry name" value="fabH"/>
    <property type="match status" value="1"/>
</dbReference>
<proteinExistence type="inferred from homology"/>
<evidence type="ECO:0000313" key="13">
    <source>
        <dbReference type="Proteomes" id="UP000653411"/>
    </source>
</evidence>
<keyword evidence="3 9" id="KW-0444">Lipid biosynthesis</keyword>
<evidence type="ECO:0000313" key="12">
    <source>
        <dbReference type="EMBL" id="GGN41015.1"/>
    </source>
</evidence>
<dbReference type="GO" id="GO:0044550">
    <property type="term" value="P:secondary metabolite biosynthetic process"/>
    <property type="evidence" value="ECO:0007669"/>
    <property type="project" value="TreeGrafter"/>
</dbReference>
<dbReference type="InterPro" id="IPR016039">
    <property type="entry name" value="Thiolase-like"/>
</dbReference>
<evidence type="ECO:0000256" key="4">
    <source>
        <dbReference type="ARBA" id="ARBA00022679"/>
    </source>
</evidence>
<evidence type="ECO:0000256" key="7">
    <source>
        <dbReference type="ARBA" id="ARBA00023160"/>
    </source>
</evidence>
<keyword evidence="13" id="KW-1185">Reference proteome</keyword>
<evidence type="ECO:0000256" key="6">
    <source>
        <dbReference type="ARBA" id="ARBA00023098"/>
    </source>
</evidence>
<dbReference type="CDD" id="cd00830">
    <property type="entry name" value="KAS_III"/>
    <property type="match status" value="1"/>
</dbReference>
<reference evidence="12" key="2">
    <citation type="submission" date="2020-09" db="EMBL/GenBank/DDBJ databases">
        <authorList>
            <person name="Sun Q."/>
            <person name="Zhou Y."/>
        </authorList>
    </citation>
    <scope>NUCLEOTIDE SEQUENCE</scope>
    <source>
        <strain evidence="12">CGMCC 4.7110</strain>
    </source>
</reference>
<dbReference type="InterPro" id="IPR013751">
    <property type="entry name" value="ACP_syn_III_N"/>
</dbReference>
<dbReference type="AlphaFoldDB" id="A0A917XML9"/>
<dbReference type="Pfam" id="PF08545">
    <property type="entry name" value="ACP_syn_III"/>
    <property type="match status" value="1"/>
</dbReference>
<dbReference type="SUPFAM" id="SSF53901">
    <property type="entry name" value="Thiolase-like"/>
    <property type="match status" value="1"/>
</dbReference>
<feature type="domain" description="Beta-ketoacyl-[acyl-carrier-protein] synthase III N-terminal" evidence="11">
    <location>
        <begin position="111"/>
        <end position="191"/>
    </location>
</feature>
<dbReference type="GO" id="GO:0004315">
    <property type="term" value="F:3-oxoacyl-[acyl-carrier-protein] synthase activity"/>
    <property type="evidence" value="ECO:0007669"/>
    <property type="project" value="InterPro"/>
</dbReference>
<evidence type="ECO:0000256" key="9">
    <source>
        <dbReference type="HAMAP-Rule" id="MF_01815"/>
    </source>
</evidence>
<feature type="active site" evidence="9">
    <location>
        <position position="274"/>
    </location>
</feature>
<dbReference type="Gene3D" id="3.40.47.10">
    <property type="match status" value="1"/>
</dbReference>
<evidence type="ECO:0000259" key="11">
    <source>
        <dbReference type="Pfam" id="PF08545"/>
    </source>
</evidence>
<gene>
    <name evidence="9 12" type="primary">fabH</name>
    <name evidence="12" type="ORF">GCM10011578_088860</name>
</gene>
<name>A0A917XML9_9ACTN</name>
<keyword evidence="4 9" id="KW-0808">Transferase</keyword>